<dbReference type="EMBL" id="JARKNE010000006">
    <property type="protein sequence ID" value="KAK5824770.1"/>
    <property type="molecule type" value="Genomic_DNA"/>
</dbReference>
<evidence type="ECO:0000256" key="1">
    <source>
        <dbReference type="SAM" id="MobiDB-lite"/>
    </source>
</evidence>
<name>A0ABR0PKB5_GOSAR</name>
<feature type="region of interest" description="Disordered" evidence="1">
    <location>
        <begin position="83"/>
        <end position="105"/>
    </location>
</feature>
<sequence length="170" mass="18973">MVLASIFVVWFTTLVKSCHYDILESSIGGHSSVSTLDINRDRQNVQQLGFGGNSKYLTLAGHSVSGFDLNFGQLMFNVGNTYKEPIPTKPKDRGSDGEGPSEDAEEDSRIVVLALIVNIRSQYDYTSLYCKAWIAKQKALNKMHNGWDASYNDFMAMVSVTEVVRSRLHN</sequence>
<evidence type="ECO:0000256" key="2">
    <source>
        <dbReference type="SAM" id="SignalP"/>
    </source>
</evidence>
<evidence type="ECO:0000313" key="3">
    <source>
        <dbReference type="EMBL" id="KAK5824770.1"/>
    </source>
</evidence>
<accession>A0ABR0PKB5</accession>
<feature type="signal peptide" evidence="2">
    <location>
        <begin position="1"/>
        <end position="17"/>
    </location>
</feature>
<organism evidence="3 4">
    <name type="scientific">Gossypium arboreum</name>
    <name type="common">Tree cotton</name>
    <name type="synonym">Gossypium nanking</name>
    <dbReference type="NCBI Taxonomy" id="29729"/>
    <lineage>
        <taxon>Eukaryota</taxon>
        <taxon>Viridiplantae</taxon>
        <taxon>Streptophyta</taxon>
        <taxon>Embryophyta</taxon>
        <taxon>Tracheophyta</taxon>
        <taxon>Spermatophyta</taxon>
        <taxon>Magnoliopsida</taxon>
        <taxon>eudicotyledons</taxon>
        <taxon>Gunneridae</taxon>
        <taxon>Pentapetalae</taxon>
        <taxon>rosids</taxon>
        <taxon>malvids</taxon>
        <taxon>Malvales</taxon>
        <taxon>Malvaceae</taxon>
        <taxon>Malvoideae</taxon>
        <taxon>Gossypium</taxon>
    </lineage>
</organism>
<evidence type="ECO:0000313" key="4">
    <source>
        <dbReference type="Proteomes" id="UP001358586"/>
    </source>
</evidence>
<dbReference type="Proteomes" id="UP001358586">
    <property type="component" value="Chromosome 6"/>
</dbReference>
<reference evidence="3 4" key="1">
    <citation type="submission" date="2023-03" db="EMBL/GenBank/DDBJ databases">
        <title>WGS of Gossypium arboreum.</title>
        <authorList>
            <person name="Yu D."/>
        </authorList>
    </citation>
    <scope>NUCLEOTIDE SEQUENCE [LARGE SCALE GENOMIC DNA]</scope>
    <source>
        <tissue evidence="3">Leaf</tissue>
    </source>
</reference>
<keyword evidence="4" id="KW-1185">Reference proteome</keyword>
<keyword evidence="2" id="KW-0732">Signal</keyword>
<proteinExistence type="predicted"/>
<comment type="caution">
    <text evidence="3">The sequence shown here is derived from an EMBL/GenBank/DDBJ whole genome shotgun (WGS) entry which is preliminary data.</text>
</comment>
<feature type="chain" id="PRO_5046970814" evidence="2">
    <location>
        <begin position="18"/>
        <end position="170"/>
    </location>
</feature>
<gene>
    <name evidence="3" type="ORF">PVK06_019554</name>
</gene>
<protein>
    <submittedName>
        <fullName evidence="3">Uncharacterized protein</fullName>
    </submittedName>
</protein>